<name>A0A239YJ46_9FIRM</name>
<feature type="transmembrane region" description="Helical" evidence="5">
    <location>
        <begin position="47"/>
        <end position="66"/>
    </location>
</feature>
<evidence type="ECO:0000313" key="7">
    <source>
        <dbReference type="EMBL" id="SNV58258.1"/>
    </source>
</evidence>
<dbReference type="PANTHER" id="PTHR33507">
    <property type="entry name" value="INNER MEMBRANE PROTEIN YBBJ"/>
    <property type="match status" value="1"/>
</dbReference>
<evidence type="ECO:0000256" key="2">
    <source>
        <dbReference type="ARBA" id="ARBA00022692"/>
    </source>
</evidence>
<dbReference type="Proteomes" id="UP000214973">
    <property type="component" value="Chromosome 1"/>
</dbReference>
<protein>
    <submittedName>
        <fullName evidence="7">NfeD-like C-terminal, partner-binding</fullName>
    </submittedName>
</protein>
<dbReference type="KEGG" id="vrm:44547418_00369"/>
<evidence type="ECO:0000256" key="5">
    <source>
        <dbReference type="SAM" id="Phobius"/>
    </source>
</evidence>
<dbReference type="EMBL" id="LT906470">
    <property type="protein sequence ID" value="SNV58258.1"/>
    <property type="molecule type" value="Genomic_DNA"/>
</dbReference>
<evidence type="ECO:0000256" key="1">
    <source>
        <dbReference type="ARBA" id="ARBA00004141"/>
    </source>
</evidence>
<feature type="transmembrane region" description="Helical" evidence="5">
    <location>
        <begin position="7"/>
        <end position="35"/>
    </location>
</feature>
<keyword evidence="2 5" id="KW-0812">Transmembrane</keyword>
<dbReference type="Pfam" id="PF01957">
    <property type="entry name" value="NfeD"/>
    <property type="match status" value="1"/>
</dbReference>
<gene>
    <name evidence="7" type="ORF">SAMEA44547418_00369</name>
</gene>
<evidence type="ECO:0000313" key="8">
    <source>
        <dbReference type="Proteomes" id="UP000214973"/>
    </source>
</evidence>
<dbReference type="AlphaFoldDB" id="A0A239YJ46"/>
<dbReference type="PANTHER" id="PTHR33507:SF3">
    <property type="entry name" value="INNER MEMBRANE PROTEIN YBBJ"/>
    <property type="match status" value="1"/>
</dbReference>
<dbReference type="GO" id="GO:0005886">
    <property type="term" value="C:plasma membrane"/>
    <property type="evidence" value="ECO:0007669"/>
    <property type="project" value="TreeGrafter"/>
</dbReference>
<evidence type="ECO:0000259" key="6">
    <source>
        <dbReference type="Pfam" id="PF01957"/>
    </source>
</evidence>
<reference evidence="7 8" key="1">
    <citation type="submission" date="2017-06" db="EMBL/GenBank/DDBJ databases">
        <authorList>
            <consortium name="Pathogen Informatics"/>
        </authorList>
    </citation>
    <scope>NUCLEOTIDE SEQUENCE [LARGE SCALE GENOMIC DNA]</scope>
    <source>
        <strain evidence="7 8">NCTC12018</strain>
    </source>
</reference>
<proteinExistence type="predicted"/>
<comment type="subcellular location">
    <subcellularLocation>
        <location evidence="1">Membrane</location>
        <topology evidence="1">Multi-pass membrane protein</topology>
    </subcellularLocation>
</comment>
<sequence length="154" mass="16548">MEFLIWIVIGIALMAVELVVPGGILGIIGYCFFLWGVYVALGEGTTALYAVLALTALLIVLLVVFFNHFEKTWLGRLFTLGQRSTAKAGYISNDVQADLVGKTGVAHTTLRPAGIAKIDDTLVDVVTEGDFIDEGTPIVVLRVVGGRNIVRKQG</sequence>
<dbReference type="InterPro" id="IPR002810">
    <property type="entry name" value="NfeD-like_C"/>
</dbReference>
<evidence type="ECO:0000256" key="3">
    <source>
        <dbReference type="ARBA" id="ARBA00022989"/>
    </source>
</evidence>
<dbReference type="RefSeq" id="WP_095065246.1">
    <property type="nucleotide sequence ID" value="NZ_LT906470.1"/>
</dbReference>
<dbReference type="InterPro" id="IPR012340">
    <property type="entry name" value="NA-bd_OB-fold"/>
</dbReference>
<keyword evidence="4 5" id="KW-0472">Membrane</keyword>
<accession>A0A239YJ46</accession>
<keyword evidence="8" id="KW-1185">Reference proteome</keyword>
<feature type="domain" description="NfeD-like C-terminal" evidence="6">
    <location>
        <begin position="97"/>
        <end position="152"/>
    </location>
</feature>
<evidence type="ECO:0000256" key="4">
    <source>
        <dbReference type="ARBA" id="ARBA00023136"/>
    </source>
</evidence>
<dbReference type="InterPro" id="IPR052165">
    <property type="entry name" value="Membrane_assoc_protease"/>
</dbReference>
<dbReference type="Gene3D" id="2.40.50.140">
    <property type="entry name" value="Nucleic acid-binding proteins"/>
    <property type="match status" value="1"/>
</dbReference>
<keyword evidence="3 5" id="KW-1133">Transmembrane helix</keyword>
<organism evidence="7 8">
    <name type="scientific">Veillonella rodentium</name>
    <dbReference type="NCBI Taxonomy" id="248315"/>
    <lineage>
        <taxon>Bacteria</taxon>
        <taxon>Bacillati</taxon>
        <taxon>Bacillota</taxon>
        <taxon>Negativicutes</taxon>
        <taxon>Veillonellales</taxon>
        <taxon>Veillonellaceae</taxon>
        <taxon>Veillonella</taxon>
    </lineage>
</organism>